<feature type="region of interest" description="Disordered" evidence="1">
    <location>
        <begin position="73"/>
        <end position="103"/>
    </location>
</feature>
<feature type="compositionally biased region" description="Low complexity" evidence="1">
    <location>
        <begin position="78"/>
        <end position="95"/>
    </location>
</feature>
<feature type="signal peptide" evidence="3">
    <location>
        <begin position="1"/>
        <end position="20"/>
    </location>
</feature>
<dbReference type="InParanoid" id="A0A1C7NSE6"/>
<keyword evidence="2" id="KW-0472">Membrane</keyword>
<proteinExistence type="predicted"/>
<dbReference type="STRING" id="101091.A0A1C7NSE6"/>
<feature type="transmembrane region" description="Helical" evidence="2">
    <location>
        <begin position="112"/>
        <end position="135"/>
    </location>
</feature>
<gene>
    <name evidence="4" type="ORF">A0J61_01668</name>
</gene>
<name>A0A1C7NSE6_9FUNG</name>
<keyword evidence="3" id="KW-0732">Signal</keyword>
<evidence type="ECO:0008006" key="6">
    <source>
        <dbReference type="Google" id="ProtNLM"/>
    </source>
</evidence>
<protein>
    <recommendedName>
        <fullName evidence="6">Mid2 domain-containing protein</fullName>
    </recommendedName>
</protein>
<dbReference type="AlphaFoldDB" id="A0A1C7NSE6"/>
<organism evidence="4 5">
    <name type="scientific">Choanephora cucurbitarum</name>
    <dbReference type="NCBI Taxonomy" id="101091"/>
    <lineage>
        <taxon>Eukaryota</taxon>
        <taxon>Fungi</taxon>
        <taxon>Fungi incertae sedis</taxon>
        <taxon>Mucoromycota</taxon>
        <taxon>Mucoromycotina</taxon>
        <taxon>Mucoromycetes</taxon>
        <taxon>Mucorales</taxon>
        <taxon>Mucorineae</taxon>
        <taxon>Choanephoraceae</taxon>
        <taxon>Choanephoroideae</taxon>
        <taxon>Choanephora</taxon>
    </lineage>
</organism>
<evidence type="ECO:0000313" key="5">
    <source>
        <dbReference type="Proteomes" id="UP000093000"/>
    </source>
</evidence>
<evidence type="ECO:0000256" key="3">
    <source>
        <dbReference type="SAM" id="SignalP"/>
    </source>
</evidence>
<dbReference type="Proteomes" id="UP000093000">
    <property type="component" value="Unassembled WGS sequence"/>
</dbReference>
<feature type="compositionally biased region" description="Polar residues" evidence="1">
    <location>
        <begin position="157"/>
        <end position="189"/>
    </location>
</feature>
<feature type="region of interest" description="Disordered" evidence="1">
    <location>
        <begin position="145"/>
        <end position="200"/>
    </location>
</feature>
<dbReference type="EMBL" id="LUGH01000056">
    <property type="protein sequence ID" value="OBZ90284.1"/>
    <property type="molecule type" value="Genomic_DNA"/>
</dbReference>
<comment type="caution">
    <text evidence="4">The sequence shown here is derived from an EMBL/GenBank/DDBJ whole genome shotgun (WGS) entry which is preliminary data.</text>
</comment>
<evidence type="ECO:0000256" key="2">
    <source>
        <dbReference type="SAM" id="Phobius"/>
    </source>
</evidence>
<feature type="compositionally biased region" description="Basic and acidic residues" evidence="1">
    <location>
        <begin position="146"/>
        <end position="156"/>
    </location>
</feature>
<keyword evidence="2" id="KW-1133">Transmembrane helix</keyword>
<reference evidence="4 5" key="1">
    <citation type="submission" date="2016-03" db="EMBL/GenBank/DDBJ databases">
        <title>Choanephora cucurbitarum.</title>
        <authorList>
            <person name="Min B."/>
            <person name="Park H."/>
            <person name="Park J.-H."/>
            <person name="Shin H.-D."/>
            <person name="Choi I.-G."/>
        </authorList>
    </citation>
    <scope>NUCLEOTIDE SEQUENCE [LARGE SCALE GENOMIC DNA]</scope>
    <source>
        <strain evidence="4 5">KUS-F28377</strain>
    </source>
</reference>
<keyword evidence="2" id="KW-0812">Transmembrane</keyword>
<dbReference type="OrthoDB" id="2287318at2759"/>
<evidence type="ECO:0000256" key="1">
    <source>
        <dbReference type="SAM" id="MobiDB-lite"/>
    </source>
</evidence>
<evidence type="ECO:0000313" key="4">
    <source>
        <dbReference type="EMBL" id="OBZ90284.1"/>
    </source>
</evidence>
<feature type="chain" id="PRO_5008889866" description="Mid2 domain-containing protein" evidence="3">
    <location>
        <begin position="21"/>
        <end position="326"/>
    </location>
</feature>
<accession>A0A1C7NSE6</accession>
<sequence>MRNHLFSMLLLAFFLLSVCADYEKAGQDGTRDEERKSKERTTSVVKTEIMYTTIIYSATPTIYSITEIAAPANQQQTSSPNSVGDPNNNNSNNSSAGLEQSLESDQQALKRMVTILSLVGGLGVIAIVATVVIFTRMRARSRKQRALMEDDQHESSTFELSLENHNNSTHRSDLNEQAMSTASITSSSNDQHHRQPIEPSAPPASLVHVAIEHPCIPDDPHPVQSTSLPLTTIPSPSAPTAKELDAIVDDSTVFGMHADSYGSNSIPSTSSHAHPAHSVCTRCSPMIMAPELPPPPAYTPSAPPHYALPIDPMSMHPPSRRHSLGS</sequence>
<keyword evidence="5" id="KW-1185">Reference proteome</keyword>